<keyword evidence="4 8" id="KW-0560">Oxidoreductase</keyword>
<evidence type="ECO:0000256" key="1">
    <source>
        <dbReference type="ARBA" id="ARBA00012995"/>
    </source>
</evidence>
<dbReference type="PIRSF" id="PIRSF000102">
    <property type="entry name" value="Lac_mal_DH"/>
    <property type="match status" value="1"/>
</dbReference>
<evidence type="ECO:0000259" key="10">
    <source>
        <dbReference type="Pfam" id="PF02866"/>
    </source>
</evidence>
<dbReference type="EC" id="1.1.1.37" evidence="1"/>
<evidence type="ECO:0000256" key="4">
    <source>
        <dbReference type="ARBA" id="ARBA00023002"/>
    </source>
</evidence>
<dbReference type="PANTHER" id="PTHR11540">
    <property type="entry name" value="MALATE AND LACTATE DEHYDROGENASE"/>
    <property type="match status" value="1"/>
</dbReference>
<dbReference type="SUPFAM" id="SSF51735">
    <property type="entry name" value="NAD(P)-binding Rossmann-fold domains"/>
    <property type="match status" value="1"/>
</dbReference>
<keyword evidence="5 7" id="KW-0520">NAD</keyword>
<dbReference type="PANTHER" id="PTHR11540:SF16">
    <property type="entry name" value="MALATE DEHYDROGENASE, MITOCHONDRIAL"/>
    <property type="match status" value="1"/>
</dbReference>
<reference evidence="11" key="1">
    <citation type="submission" date="2015-12" db="EMBL/GenBank/DDBJ databases">
        <title>De novo transcriptome assembly of four potential Pierce s Disease insect vectors from Arizona vineyards.</title>
        <authorList>
            <person name="Tassone E.E."/>
        </authorList>
    </citation>
    <scope>NUCLEOTIDE SEQUENCE</scope>
</reference>
<evidence type="ECO:0000256" key="2">
    <source>
        <dbReference type="ARBA" id="ARBA00016075"/>
    </source>
</evidence>
<dbReference type="GO" id="GO:0030060">
    <property type="term" value="F:L-malate dehydrogenase (NAD+) activity"/>
    <property type="evidence" value="ECO:0007669"/>
    <property type="project" value="UniProtKB-EC"/>
</dbReference>
<dbReference type="GO" id="GO:0019752">
    <property type="term" value="P:carboxylic acid metabolic process"/>
    <property type="evidence" value="ECO:0007669"/>
    <property type="project" value="InterPro"/>
</dbReference>
<name>A0A1B6DDB8_9HEMI</name>
<sequence>SVYKMFISRYLSKFGKSEIFYNQKFHVSCLSVKDPPRLGDLIATICGALSPVGEVLALQLKLCSFFKEVRLYDVKDTAGMAVDLRHITTSSRITTFTGPNQLQYAVKNSHIVAFVGGEAPKMGIAQDSVFEQNAALVKSLAKECARHAPKSIIVVALPPINSLVPMVAEIYKEKSTFDPNKVLGMTTLESIKMKCLVAEKQRLSPALINVPIIGGSSPTTMVPLLSKAQPNNCFYKTDAEELCKELRESDVILSIVKEGLPSAQAKGYATALFIIDIARGLISLPHNPHCAFIRSNALLPLKYIASPLMFGPSGVCRNFGIPRMSPTEIKMIERALPFLEKDIKMGEDYAKNE</sequence>
<evidence type="ECO:0000256" key="3">
    <source>
        <dbReference type="ARBA" id="ARBA00022532"/>
    </source>
</evidence>
<feature type="domain" description="Lactate/malate dehydrogenase N-terminal" evidence="9">
    <location>
        <begin position="44"/>
        <end position="184"/>
    </location>
</feature>
<proteinExistence type="inferred from homology"/>
<dbReference type="GO" id="GO:0006099">
    <property type="term" value="P:tricarboxylic acid cycle"/>
    <property type="evidence" value="ECO:0007669"/>
    <property type="project" value="UniProtKB-KW"/>
</dbReference>
<dbReference type="InterPro" id="IPR022383">
    <property type="entry name" value="Lactate/malate_DH_C"/>
</dbReference>
<feature type="non-terminal residue" evidence="11">
    <location>
        <position position="1"/>
    </location>
</feature>
<evidence type="ECO:0000313" key="11">
    <source>
        <dbReference type="EMBL" id="JAS23642.1"/>
    </source>
</evidence>
<feature type="non-terminal residue" evidence="11">
    <location>
        <position position="353"/>
    </location>
</feature>
<evidence type="ECO:0000256" key="8">
    <source>
        <dbReference type="RuleBase" id="RU003369"/>
    </source>
</evidence>
<dbReference type="GO" id="GO:0005739">
    <property type="term" value="C:mitochondrion"/>
    <property type="evidence" value="ECO:0007669"/>
    <property type="project" value="TreeGrafter"/>
</dbReference>
<evidence type="ECO:0000256" key="5">
    <source>
        <dbReference type="ARBA" id="ARBA00023027"/>
    </source>
</evidence>
<keyword evidence="3" id="KW-0816">Tricarboxylic acid cycle</keyword>
<dbReference type="EMBL" id="GEDC01013656">
    <property type="protein sequence ID" value="JAS23642.1"/>
    <property type="molecule type" value="Transcribed_RNA"/>
</dbReference>
<dbReference type="SUPFAM" id="SSF56327">
    <property type="entry name" value="LDH C-terminal domain-like"/>
    <property type="match status" value="1"/>
</dbReference>
<dbReference type="InterPro" id="IPR036291">
    <property type="entry name" value="NAD(P)-bd_dom_sf"/>
</dbReference>
<comment type="similarity">
    <text evidence="8">Belongs to the LDH/MDH superfamily.</text>
</comment>
<evidence type="ECO:0000256" key="6">
    <source>
        <dbReference type="ARBA" id="ARBA00048313"/>
    </source>
</evidence>
<dbReference type="Gene3D" id="3.40.50.720">
    <property type="entry name" value="NAD(P)-binding Rossmann-like Domain"/>
    <property type="match status" value="1"/>
</dbReference>
<dbReference type="InterPro" id="IPR001236">
    <property type="entry name" value="Lactate/malate_DH_N"/>
</dbReference>
<feature type="binding site" evidence="7">
    <location>
        <begin position="47"/>
        <end position="53"/>
    </location>
    <ligand>
        <name>NAD(+)</name>
        <dbReference type="ChEBI" id="CHEBI:57540"/>
    </ligand>
</feature>
<dbReference type="InterPro" id="IPR015955">
    <property type="entry name" value="Lactate_DH/Glyco_Ohase_4_C"/>
</dbReference>
<accession>A0A1B6DDB8</accession>
<protein>
    <recommendedName>
        <fullName evidence="2">Malate dehydrogenase, mitochondrial</fullName>
        <ecNumber evidence="1">1.1.1.37</ecNumber>
    </recommendedName>
</protein>
<dbReference type="Pfam" id="PF02866">
    <property type="entry name" value="Ldh_1_C"/>
    <property type="match status" value="1"/>
</dbReference>
<evidence type="ECO:0000259" key="9">
    <source>
        <dbReference type="Pfam" id="PF00056"/>
    </source>
</evidence>
<comment type="catalytic activity">
    <reaction evidence="6">
        <text>(S)-malate + NAD(+) = oxaloacetate + NADH + H(+)</text>
        <dbReference type="Rhea" id="RHEA:21432"/>
        <dbReference type="ChEBI" id="CHEBI:15378"/>
        <dbReference type="ChEBI" id="CHEBI:15589"/>
        <dbReference type="ChEBI" id="CHEBI:16452"/>
        <dbReference type="ChEBI" id="CHEBI:57540"/>
        <dbReference type="ChEBI" id="CHEBI:57945"/>
        <dbReference type="EC" id="1.1.1.37"/>
    </reaction>
</comment>
<dbReference type="AlphaFoldDB" id="A0A1B6DDB8"/>
<gene>
    <name evidence="11" type="ORF">g.3836</name>
</gene>
<dbReference type="Pfam" id="PF00056">
    <property type="entry name" value="Ldh_1_N"/>
    <property type="match status" value="1"/>
</dbReference>
<dbReference type="Gene3D" id="3.90.110.10">
    <property type="entry name" value="Lactate dehydrogenase/glycoside hydrolase, family 4, C-terminal"/>
    <property type="match status" value="1"/>
</dbReference>
<feature type="domain" description="Lactate/malate dehydrogenase C-terminal" evidence="10">
    <location>
        <begin position="186"/>
        <end position="348"/>
    </location>
</feature>
<dbReference type="InterPro" id="IPR001557">
    <property type="entry name" value="L-lactate/malate_DH"/>
</dbReference>
<organism evidence="11">
    <name type="scientific">Clastoptera arizonana</name>
    <name type="common">Arizona spittle bug</name>
    <dbReference type="NCBI Taxonomy" id="38151"/>
    <lineage>
        <taxon>Eukaryota</taxon>
        <taxon>Metazoa</taxon>
        <taxon>Ecdysozoa</taxon>
        <taxon>Arthropoda</taxon>
        <taxon>Hexapoda</taxon>
        <taxon>Insecta</taxon>
        <taxon>Pterygota</taxon>
        <taxon>Neoptera</taxon>
        <taxon>Paraneoptera</taxon>
        <taxon>Hemiptera</taxon>
        <taxon>Auchenorrhyncha</taxon>
        <taxon>Cercopoidea</taxon>
        <taxon>Clastopteridae</taxon>
        <taxon>Clastoptera</taxon>
    </lineage>
</organism>
<feature type="binding site" evidence="7">
    <location>
        <position position="73"/>
    </location>
    <ligand>
        <name>NAD(+)</name>
        <dbReference type="ChEBI" id="CHEBI:57540"/>
    </ligand>
</feature>
<evidence type="ECO:0000256" key="7">
    <source>
        <dbReference type="PIRSR" id="PIRSR000102-3"/>
    </source>
</evidence>
<feature type="binding site" evidence="7">
    <location>
        <position position="133"/>
    </location>
    <ligand>
        <name>NAD(+)</name>
        <dbReference type="ChEBI" id="CHEBI:57540"/>
    </ligand>
</feature>